<keyword evidence="3" id="KW-1185">Reference proteome</keyword>
<reference evidence="2 3" key="1">
    <citation type="submission" date="2021-12" db="EMBL/GenBank/DDBJ databases">
        <title>Genome sequencing of bacteria with rrn-lacking chromosome and rrn-plasmid.</title>
        <authorList>
            <person name="Anda M."/>
            <person name="Iwasaki W."/>
        </authorList>
    </citation>
    <scope>NUCLEOTIDE SEQUENCE [LARGE SCALE GENOMIC DNA]</scope>
    <source>
        <strain evidence="2 3">DSM 100852</strain>
    </source>
</reference>
<accession>A0AAU9DBM6</accession>
<name>A0AAU9DBM6_9BACT</name>
<dbReference type="SUPFAM" id="SSF48452">
    <property type="entry name" value="TPR-like"/>
    <property type="match status" value="1"/>
</dbReference>
<proteinExistence type="predicted"/>
<organism evidence="2 3">
    <name type="scientific">Fulvitalea axinellae</name>
    <dbReference type="NCBI Taxonomy" id="1182444"/>
    <lineage>
        <taxon>Bacteria</taxon>
        <taxon>Pseudomonadati</taxon>
        <taxon>Bacteroidota</taxon>
        <taxon>Cytophagia</taxon>
        <taxon>Cytophagales</taxon>
        <taxon>Persicobacteraceae</taxon>
        <taxon>Fulvitalea</taxon>
    </lineage>
</organism>
<dbReference type="InterPro" id="IPR033985">
    <property type="entry name" value="SusD-like_N"/>
</dbReference>
<dbReference type="Proteomes" id="UP001348817">
    <property type="component" value="Chromosome"/>
</dbReference>
<sequence length="519" mass="58973">MKNFKHIIAGFALLGLGACSDFLDEVPDNRVEIDNVDKVGQLVTNAYNTSAYLFTDWMSDNAAPVEGIIPLRIAIDAYKWEPVDGTNQDTPEYFWSGAYQAISHANEAIYRLNELPNTLENVEKKGAYRGEALLSRAYHHFTLVSLFSKVYNEATASTDLGIPYVDEPERQLVKTYKRGTVQEVYDKIEKDMLEGIDLLNEEFYSGAGKYHFSKEAAYAFASRFYLFKKDYANTVKYADMVLKADPSDKIRDMIHLMDVQNGNLERLFNSPDEEANLLLVHKYTIMQRSSRQGYGLSASLDRRIFAGGSPTGGSDIRGEYRYSLNSGAGIRYPKFDEVFEKENLASETGLPAVTQTVLKGEEALFNRMEATWHLYLASGATKADRDKNLLNRIFSDFNAYIPRRYTGAGTMNEAWLDTEAEELAIRILTAEEYNKLTDEQKAQTKETYEPIVLIGDILNEKRKEFVHEGMRWWDIIRNDIQVTHVDQAGTVYELPADDPKRVIQIPESALDFGLMPNPR</sequence>
<dbReference type="PROSITE" id="PS51257">
    <property type="entry name" value="PROKAR_LIPOPROTEIN"/>
    <property type="match status" value="1"/>
</dbReference>
<evidence type="ECO:0000313" key="3">
    <source>
        <dbReference type="Proteomes" id="UP001348817"/>
    </source>
</evidence>
<dbReference type="KEGG" id="fax:FUAX_29430"/>
<protein>
    <recommendedName>
        <fullName evidence="1">SusD-like N-terminal domain-containing protein</fullName>
    </recommendedName>
</protein>
<dbReference type="InterPro" id="IPR011990">
    <property type="entry name" value="TPR-like_helical_dom_sf"/>
</dbReference>
<gene>
    <name evidence="2" type="ORF">FUAX_29430</name>
</gene>
<dbReference type="RefSeq" id="WP_338392061.1">
    <property type="nucleotide sequence ID" value="NZ_AP025314.1"/>
</dbReference>
<evidence type="ECO:0000313" key="2">
    <source>
        <dbReference type="EMBL" id="BDD10511.1"/>
    </source>
</evidence>
<feature type="domain" description="SusD-like N-terminal" evidence="1">
    <location>
        <begin position="21"/>
        <end position="226"/>
    </location>
</feature>
<dbReference type="AlphaFoldDB" id="A0AAU9DBM6"/>
<evidence type="ECO:0000259" key="1">
    <source>
        <dbReference type="Pfam" id="PF14322"/>
    </source>
</evidence>
<dbReference type="Pfam" id="PF14322">
    <property type="entry name" value="SusD-like_3"/>
    <property type="match status" value="1"/>
</dbReference>
<dbReference type="EMBL" id="AP025314">
    <property type="protein sequence ID" value="BDD10511.1"/>
    <property type="molecule type" value="Genomic_DNA"/>
</dbReference>
<dbReference type="Gene3D" id="1.25.40.390">
    <property type="match status" value="1"/>
</dbReference>